<dbReference type="EMBL" id="AWWV01006534">
    <property type="protein sequence ID" value="OMP01035.1"/>
    <property type="molecule type" value="Genomic_DNA"/>
</dbReference>
<reference evidence="3 4" key="1">
    <citation type="submission" date="2013-09" db="EMBL/GenBank/DDBJ databases">
        <title>Corchorus capsularis genome sequencing.</title>
        <authorList>
            <person name="Alam M."/>
            <person name="Haque M.S."/>
            <person name="Islam M.S."/>
            <person name="Emdad E.M."/>
            <person name="Islam M.M."/>
            <person name="Ahmed B."/>
            <person name="Halim A."/>
            <person name="Hossen Q.M.M."/>
            <person name="Hossain M.Z."/>
            <person name="Ahmed R."/>
            <person name="Khan M.M."/>
            <person name="Islam R."/>
            <person name="Rashid M.M."/>
            <person name="Khan S.A."/>
            <person name="Rahman M.S."/>
            <person name="Alam M."/>
        </authorList>
    </citation>
    <scope>NUCLEOTIDE SEQUENCE [LARGE SCALE GENOMIC DNA]</scope>
    <source>
        <strain evidence="4">cv. CVL-1</strain>
        <tissue evidence="3">Whole seedling</tissue>
    </source>
</reference>
<comment type="caution">
    <text evidence="3">The sequence shown here is derived from an EMBL/GenBank/DDBJ whole genome shotgun (WGS) entry which is preliminary data.</text>
</comment>
<name>A0A1R3K1S2_COCAP</name>
<gene>
    <name evidence="3" type="ORF">CCACVL1_03189</name>
</gene>
<keyword evidence="2" id="KW-0812">Transmembrane</keyword>
<feature type="transmembrane region" description="Helical" evidence="2">
    <location>
        <begin position="27"/>
        <end position="51"/>
    </location>
</feature>
<evidence type="ECO:0000256" key="2">
    <source>
        <dbReference type="SAM" id="Phobius"/>
    </source>
</evidence>
<keyword evidence="4" id="KW-1185">Reference proteome</keyword>
<evidence type="ECO:0000313" key="3">
    <source>
        <dbReference type="EMBL" id="OMP01035.1"/>
    </source>
</evidence>
<dbReference type="Proteomes" id="UP000188268">
    <property type="component" value="Unassembled WGS sequence"/>
</dbReference>
<evidence type="ECO:0000256" key="1">
    <source>
        <dbReference type="SAM" id="MobiDB-lite"/>
    </source>
</evidence>
<accession>A0A1R3K1S2</accession>
<keyword evidence="2" id="KW-0472">Membrane</keyword>
<feature type="region of interest" description="Disordered" evidence="1">
    <location>
        <begin position="53"/>
        <end position="78"/>
    </location>
</feature>
<dbReference type="AlphaFoldDB" id="A0A1R3K1S2"/>
<sequence length="116" mass="12650">MGYRSSNPMFLVISYFSSQARFETGRFGAAAASLTSVVGVGVHHVGVGGYVRVQRAAKRRKPKNGKKKNPKTRVPTSDCLSVGSPASIYGENWSSAVADLEDERRKRRSVDCRGIM</sequence>
<organism evidence="3 4">
    <name type="scientific">Corchorus capsularis</name>
    <name type="common">Jute</name>
    <dbReference type="NCBI Taxonomy" id="210143"/>
    <lineage>
        <taxon>Eukaryota</taxon>
        <taxon>Viridiplantae</taxon>
        <taxon>Streptophyta</taxon>
        <taxon>Embryophyta</taxon>
        <taxon>Tracheophyta</taxon>
        <taxon>Spermatophyta</taxon>
        <taxon>Magnoliopsida</taxon>
        <taxon>eudicotyledons</taxon>
        <taxon>Gunneridae</taxon>
        <taxon>Pentapetalae</taxon>
        <taxon>rosids</taxon>
        <taxon>malvids</taxon>
        <taxon>Malvales</taxon>
        <taxon>Malvaceae</taxon>
        <taxon>Grewioideae</taxon>
        <taxon>Apeibeae</taxon>
        <taxon>Corchorus</taxon>
    </lineage>
</organism>
<evidence type="ECO:0000313" key="4">
    <source>
        <dbReference type="Proteomes" id="UP000188268"/>
    </source>
</evidence>
<proteinExistence type="predicted"/>
<dbReference type="Gramene" id="OMP01035">
    <property type="protein sequence ID" value="OMP01035"/>
    <property type="gene ID" value="CCACVL1_03189"/>
</dbReference>
<keyword evidence="2" id="KW-1133">Transmembrane helix</keyword>
<feature type="compositionally biased region" description="Basic residues" evidence="1">
    <location>
        <begin position="55"/>
        <end position="71"/>
    </location>
</feature>
<protein>
    <submittedName>
        <fullName evidence="3">Uncharacterized protein</fullName>
    </submittedName>
</protein>